<organism evidence="1 2">
    <name type="scientific">Paenibacillus oceani</name>
    <dbReference type="NCBI Taxonomy" id="2772510"/>
    <lineage>
        <taxon>Bacteria</taxon>
        <taxon>Bacillati</taxon>
        <taxon>Bacillota</taxon>
        <taxon>Bacilli</taxon>
        <taxon>Bacillales</taxon>
        <taxon>Paenibacillaceae</taxon>
        <taxon>Paenibacillus</taxon>
    </lineage>
</organism>
<dbReference type="Gene3D" id="3.80.10.10">
    <property type="entry name" value="Ribonuclease Inhibitor"/>
    <property type="match status" value="1"/>
</dbReference>
<dbReference type="AlphaFoldDB" id="A0A927C4F5"/>
<dbReference type="Proteomes" id="UP000639396">
    <property type="component" value="Unassembled WGS sequence"/>
</dbReference>
<evidence type="ECO:0000313" key="1">
    <source>
        <dbReference type="EMBL" id="MBD2861149.1"/>
    </source>
</evidence>
<dbReference type="EMBL" id="JACXJA010000005">
    <property type="protein sequence ID" value="MBD2861149.1"/>
    <property type="molecule type" value="Genomic_DNA"/>
</dbReference>
<dbReference type="SUPFAM" id="SSF52058">
    <property type="entry name" value="L domain-like"/>
    <property type="match status" value="1"/>
</dbReference>
<proteinExistence type="predicted"/>
<sequence>MGISSIKPDFAVAIGQLVHLRKLEQDGVTLSNLEFVRGCGKLQELVLNNAAVRDMSAVGELESLHTLKMSGCPDVGKLEEVARSNSLKKIMASFQQFALLKDRFDRKIDFSSMSGNMTDEENKIWYEYVDRAVK</sequence>
<keyword evidence="2" id="KW-1185">Reference proteome</keyword>
<comment type="caution">
    <text evidence="1">The sequence shown here is derived from an EMBL/GenBank/DDBJ whole genome shotgun (WGS) entry which is preliminary data.</text>
</comment>
<accession>A0A927C4F5</accession>
<reference evidence="1" key="1">
    <citation type="submission" date="2020-09" db="EMBL/GenBank/DDBJ databases">
        <title>A novel bacterium of genus Paenibacillus, isolated from South China Sea.</title>
        <authorList>
            <person name="Huang H."/>
            <person name="Mo K."/>
            <person name="Hu Y."/>
        </authorList>
    </citation>
    <scope>NUCLEOTIDE SEQUENCE</scope>
    <source>
        <strain evidence="1">IB182363</strain>
    </source>
</reference>
<dbReference type="RefSeq" id="WP_190924926.1">
    <property type="nucleotide sequence ID" value="NZ_JACXJA010000005.1"/>
</dbReference>
<name>A0A927C4F5_9BACL</name>
<evidence type="ECO:0000313" key="2">
    <source>
        <dbReference type="Proteomes" id="UP000639396"/>
    </source>
</evidence>
<protein>
    <submittedName>
        <fullName evidence="1">Uncharacterized protein</fullName>
    </submittedName>
</protein>
<dbReference type="InterPro" id="IPR032675">
    <property type="entry name" value="LRR_dom_sf"/>
</dbReference>
<gene>
    <name evidence="1" type="ORF">IDH45_03990</name>
</gene>